<protein>
    <recommendedName>
        <fullName evidence="1">RING-type domain-containing protein</fullName>
    </recommendedName>
</protein>
<organism evidence="2 3">
    <name type="scientific">Thecamonas trahens ATCC 50062</name>
    <dbReference type="NCBI Taxonomy" id="461836"/>
    <lineage>
        <taxon>Eukaryota</taxon>
        <taxon>Apusozoa</taxon>
        <taxon>Apusomonadida</taxon>
        <taxon>Apusomonadidae</taxon>
        <taxon>Thecamonas</taxon>
    </lineage>
</organism>
<dbReference type="CDD" id="cd16490">
    <property type="entry name" value="RING-CH-C4HC3_FANCL"/>
    <property type="match status" value="1"/>
</dbReference>
<dbReference type="InterPro" id="IPR026850">
    <property type="entry name" value="FANCL_C"/>
</dbReference>
<dbReference type="Pfam" id="PF18890">
    <property type="entry name" value="FANCL_d2"/>
    <property type="match status" value="1"/>
</dbReference>
<sequence>MTSRRPVVVEVDAEQGGWVGLVRVGEAVHRLAVWLPDGRPEARAVAVDPQLAACLAGARGAVAARLAAAADAQTFVEEVEHLACRAARAAVEAEGKPRIASLAESRVYAALVAELDKVGWGVLKSLDAEAGRIVLVAGDDDGREHELELVVRPEGASGWAVAAAAAIPFEPRLEPGVLDLAAILAAFRETLAQYVPFWRVMDALDGCCHVLEPTTPHRGSFARRLALGNHMSMHIQLDPLNPHALPRIKFMGANARIEPLRKALARNAASWPASPNLPLKDKLEAALETCLPARPAAGIAGDGISELECGICYSYSVGGESNESSTEGGENGPDVPCQNPQCGRPFHLGCLVDWMRSLPSVRQAFHTLFGRCPYCSAPLSVDASRAMGG</sequence>
<name>A0A0L0DMV8_THETB</name>
<dbReference type="Pfam" id="PF18891">
    <property type="entry name" value="FANCL_d3"/>
    <property type="match status" value="1"/>
</dbReference>
<dbReference type="SUPFAM" id="SSF57850">
    <property type="entry name" value="RING/U-box"/>
    <property type="match status" value="1"/>
</dbReference>
<dbReference type="Gene3D" id="3.10.110.20">
    <property type="entry name" value="RWD domain-like"/>
    <property type="match status" value="1"/>
</dbReference>
<reference evidence="2 3" key="1">
    <citation type="submission" date="2010-05" db="EMBL/GenBank/DDBJ databases">
        <title>The Genome Sequence of Thecamonas trahens ATCC 50062.</title>
        <authorList>
            <consortium name="The Broad Institute Genome Sequencing Platform"/>
            <person name="Russ C."/>
            <person name="Cuomo C."/>
            <person name="Shea T."/>
            <person name="Young S.K."/>
            <person name="Zeng Q."/>
            <person name="Koehrsen M."/>
            <person name="Haas B."/>
            <person name="Borodovsky M."/>
            <person name="Guigo R."/>
            <person name="Alvarado L."/>
            <person name="Berlin A."/>
            <person name="Bochicchio J."/>
            <person name="Borenstein D."/>
            <person name="Chapman S."/>
            <person name="Chen Z."/>
            <person name="Freedman E."/>
            <person name="Gellesch M."/>
            <person name="Goldberg J."/>
            <person name="Griggs A."/>
            <person name="Gujja S."/>
            <person name="Heilman E."/>
            <person name="Heiman D."/>
            <person name="Hepburn T."/>
            <person name="Howarth C."/>
            <person name="Jen D."/>
            <person name="Larson L."/>
            <person name="Mehta T."/>
            <person name="Park D."/>
            <person name="Pearson M."/>
            <person name="Roberts A."/>
            <person name="Saif S."/>
            <person name="Shenoy N."/>
            <person name="Sisk P."/>
            <person name="Stolte C."/>
            <person name="Sykes S."/>
            <person name="Thomson T."/>
            <person name="Walk T."/>
            <person name="White J."/>
            <person name="Yandava C."/>
            <person name="Burger G."/>
            <person name="Gray M.W."/>
            <person name="Holland P.W.H."/>
            <person name="King N."/>
            <person name="Lang F.B.F."/>
            <person name="Roger A.J."/>
            <person name="Ruiz-Trillo I."/>
            <person name="Lander E."/>
            <person name="Nusbaum C."/>
        </authorList>
    </citation>
    <scope>NUCLEOTIDE SEQUENCE [LARGE SCALE GENOMIC DNA]</scope>
    <source>
        <strain evidence="2 3">ATCC 50062</strain>
    </source>
</reference>
<dbReference type="InterPro" id="IPR016135">
    <property type="entry name" value="UBQ-conjugating_enzyme/RWD"/>
</dbReference>
<dbReference type="GO" id="GO:0006513">
    <property type="term" value="P:protein monoubiquitination"/>
    <property type="evidence" value="ECO:0007669"/>
    <property type="project" value="TreeGrafter"/>
</dbReference>
<dbReference type="GO" id="GO:0043240">
    <property type="term" value="C:Fanconi anaemia nuclear complex"/>
    <property type="evidence" value="ECO:0007669"/>
    <property type="project" value="InterPro"/>
</dbReference>
<keyword evidence="3" id="KW-1185">Reference proteome</keyword>
<dbReference type="InterPro" id="IPR043003">
    <property type="entry name" value="FANCL_d3_sf"/>
</dbReference>
<dbReference type="EMBL" id="GL349437">
    <property type="protein sequence ID" value="KNC53642.1"/>
    <property type="molecule type" value="Genomic_DNA"/>
</dbReference>
<dbReference type="InterPro" id="IPR026848">
    <property type="entry name" value="Fancl"/>
</dbReference>
<dbReference type="GeneID" id="25561106"/>
<dbReference type="STRING" id="461836.A0A0L0DMV8"/>
<dbReference type="InterPro" id="IPR043898">
    <property type="entry name" value="FANCL_d2"/>
</dbReference>
<dbReference type="Gene3D" id="3.30.40.10">
    <property type="entry name" value="Zinc/RING finger domain, C3HC4 (zinc finger)"/>
    <property type="match status" value="1"/>
</dbReference>
<evidence type="ECO:0000259" key="1">
    <source>
        <dbReference type="SMART" id="SM00184"/>
    </source>
</evidence>
<evidence type="ECO:0000313" key="2">
    <source>
        <dbReference type="EMBL" id="KNC53642.1"/>
    </source>
</evidence>
<dbReference type="InterPro" id="IPR044037">
    <property type="entry name" value="FANCL_d3"/>
</dbReference>
<feature type="domain" description="RING-type" evidence="1">
    <location>
        <begin position="309"/>
        <end position="375"/>
    </location>
</feature>
<dbReference type="Proteomes" id="UP000054408">
    <property type="component" value="Unassembled WGS sequence"/>
</dbReference>
<dbReference type="eggNOG" id="KOG3268">
    <property type="taxonomic scope" value="Eukaryota"/>
</dbReference>
<dbReference type="OrthoDB" id="10263265at2759"/>
<dbReference type="Pfam" id="PF11793">
    <property type="entry name" value="FANCL_C"/>
    <property type="match status" value="1"/>
</dbReference>
<dbReference type="SMART" id="SM01197">
    <property type="entry name" value="FANCL_C"/>
    <property type="match status" value="1"/>
</dbReference>
<dbReference type="AlphaFoldDB" id="A0A0L0DMV8"/>
<gene>
    <name evidence="2" type="ORF">AMSG_01352</name>
</gene>
<evidence type="ECO:0000313" key="3">
    <source>
        <dbReference type="Proteomes" id="UP000054408"/>
    </source>
</evidence>
<dbReference type="InterPro" id="IPR001841">
    <property type="entry name" value="Znf_RING"/>
</dbReference>
<dbReference type="GO" id="GO:0036297">
    <property type="term" value="P:interstrand cross-link repair"/>
    <property type="evidence" value="ECO:0007669"/>
    <property type="project" value="InterPro"/>
</dbReference>
<dbReference type="SMART" id="SM00184">
    <property type="entry name" value="RING"/>
    <property type="match status" value="1"/>
</dbReference>
<dbReference type="Gene3D" id="3.10.110.10">
    <property type="entry name" value="Ubiquitin Conjugating Enzyme"/>
    <property type="match status" value="1"/>
</dbReference>
<dbReference type="RefSeq" id="XP_013761959.1">
    <property type="nucleotide sequence ID" value="XM_013906505.1"/>
</dbReference>
<accession>A0A0L0DMV8</accession>
<dbReference type="InterPro" id="IPR013083">
    <property type="entry name" value="Znf_RING/FYVE/PHD"/>
</dbReference>
<dbReference type="CDD" id="cd23832">
    <property type="entry name" value="DRWD-C_FANCL"/>
    <property type="match status" value="1"/>
</dbReference>
<dbReference type="PANTHER" id="PTHR13206">
    <property type="entry name" value="UBIQUITIN LIGASE PROTEIN PHF9 FANCONI ANEMIA GROUP L PROTEIN"/>
    <property type="match status" value="1"/>
</dbReference>
<dbReference type="GO" id="GO:0061630">
    <property type="term" value="F:ubiquitin protein ligase activity"/>
    <property type="evidence" value="ECO:0007669"/>
    <property type="project" value="TreeGrafter"/>
</dbReference>
<proteinExistence type="predicted"/>
<dbReference type="PANTHER" id="PTHR13206:SF0">
    <property type="entry name" value="E3 UBIQUITIN-PROTEIN LIGASE FANCL"/>
    <property type="match status" value="1"/>
</dbReference>